<keyword evidence="3" id="KW-1185">Reference proteome</keyword>
<protein>
    <submittedName>
        <fullName evidence="2">Uncharacterized protein</fullName>
    </submittedName>
</protein>
<keyword evidence="2" id="KW-0614">Plasmid</keyword>
<evidence type="ECO:0000313" key="2">
    <source>
        <dbReference type="EMBL" id="AIG64924.1"/>
    </source>
</evidence>
<reference evidence="2 3" key="1">
    <citation type="submission" date="2014-07" db="EMBL/GenBank/DDBJ databases">
        <title>Complete genome sequence of Corynebacterium atypicum DSM 44849: identifiction of the mycolic acid biosynthesis genes.</title>
        <authorList>
            <person name="Tippelt A."/>
            <person name="Mollmann S."/>
            <person name="Albersmeier A."/>
            <person name="Jaenicke S."/>
            <person name="Ruckert C."/>
            <person name="Tauch A."/>
        </authorList>
    </citation>
    <scope>NUCLEOTIDE SEQUENCE [LARGE SCALE GENOMIC DNA]</scope>
    <source>
        <strain evidence="2 3">R2070</strain>
        <plasmid evidence="2 3">phiCATYP2070I</plasmid>
    </source>
</reference>
<sequence length="88" mass="10046">MLLDWAWLFAWCFELDENGPAVHQAYPVRYATGSRADELPAQAARGFNDVLEFRFNYVFVHGHSLSSLSGVTAGDESFLTFYIEKYTM</sequence>
<evidence type="ECO:0000313" key="1">
    <source>
        <dbReference type="EMBL" id="AIG64782.1"/>
    </source>
</evidence>
<dbReference type="Proteomes" id="UP000028504">
    <property type="component" value="Chromosome"/>
</dbReference>
<dbReference type="Proteomes" id="UP000028504">
    <property type="component" value="Plasmid phiCATYP2070I"/>
</dbReference>
<geneLocation type="plasmid" evidence="2 3">
    <name>phiCATYP2070I</name>
</geneLocation>
<proteinExistence type="predicted"/>
<dbReference type="EMBL" id="CP008944">
    <property type="protein sequence ID" value="AIG64782.1"/>
    <property type="molecule type" value="Genomic_DNA"/>
</dbReference>
<dbReference type="EMBL" id="CP008945">
    <property type="protein sequence ID" value="AIG64924.1"/>
    <property type="molecule type" value="Genomic_DNA"/>
</dbReference>
<gene>
    <name evidence="1" type="ORF">CATYP_09715</name>
    <name evidence="2" type="ORF">CATYP_10645</name>
</gene>
<accession>A0ABM5QQD6</accession>
<evidence type="ECO:0000313" key="3">
    <source>
        <dbReference type="Proteomes" id="UP000028504"/>
    </source>
</evidence>
<organism evidence="2 3">
    <name type="scientific">Corynebacterium atypicum</name>
    <dbReference type="NCBI Taxonomy" id="191610"/>
    <lineage>
        <taxon>Bacteria</taxon>
        <taxon>Bacillati</taxon>
        <taxon>Actinomycetota</taxon>
        <taxon>Actinomycetes</taxon>
        <taxon>Mycobacteriales</taxon>
        <taxon>Corynebacteriaceae</taxon>
        <taxon>Corynebacterium</taxon>
    </lineage>
</organism>
<name>A0ABM5QQD6_9CORY</name>